<dbReference type="STRING" id="511995.CFPG_518"/>
<dbReference type="SUPFAM" id="SSF46955">
    <property type="entry name" value="Putative DNA-binding domain"/>
    <property type="match status" value="1"/>
</dbReference>
<evidence type="ECO:0000313" key="4">
    <source>
        <dbReference type="Proteomes" id="UP000000723"/>
    </source>
</evidence>
<evidence type="ECO:0000256" key="1">
    <source>
        <dbReference type="ARBA" id="ARBA00023125"/>
    </source>
</evidence>
<accession>B6YRF9</accession>
<dbReference type="Pfam" id="PF13411">
    <property type="entry name" value="MerR_1"/>
    <property type="match status" value="1"/>
</dbReference>
<dbReference type="CDD" id="cd04765">
    <property type="entry name" value="HTH_MlrA-like_sg2"/>
    <property type="match status" value="1"/>
</dbReference>
<proteinExistence type="predicted"/>
<dbReference type="PANTHER" id="PTHR30204:SF15">
    <property type="entry name" value="BLL5018 PROTEIN"/>
    <property type="match status" value="1"/>
</dbReference>
<dbReference type="SMART" id="SM00422">
    <property type="entry name" value="HTH_MERR"/>
    <property type="match status" value="1"/>
</dbReference>
<reference evidence="4" key="1">
    <citation type="journal article" date="2008" name="Science">
        <title>Genome of an endosymbiont coupling N2 fixation to cellulolysis within RT protist cells in termite gut.</title>
        <authorList>
            <person name="Hongoh Y."/>
            <person name="Sharma V.K."/>
            <person name="Prakash T."/>
            <person name="Noda S."/>
            <person name="Toh H."/>
            <person name="Taylor T.D."/>
            <person name="Kudo T."/>
            <person name="Sakaki Y."/>
            <person name="Toyoda A."/>
            <person name="Hattori M."/>
            <person name="Ohkuma M."/>
        </authorList>
    </citation>
    <scope>NUCLEOTIDE SEQUENCE [LARGE SCALE GENOMIC DNA]</scope>
</reference>
<gene>
    <name evidence="3" type="ordered locus">CFPG_518</name>
</gene>
<organism evidence="3 4">
    <name type="scientific">Azobacteroides pseudotrichonymphae genomovar. CFP2</name>
    <dbReference type="NCBI Taxonomy" id="511995"/>
    <lineage>
        <taxon>Bacteria</taxon>
        <taxon>Pseudomonadati</taxon>
        <taxon>Bacteroidota</taxon>
        <taxon>Bacteroidia</taxon>
        <taxon>Bacteroidales</taxon>
        <taxon>Candidatus Azobacteroides</taxon>
    </lineage>
</organism>
<dbReference type="Proteomes" id="UP000000723">
    <property type="component" value="Chromosome"/>
</dbReference>
<dbReference type="PANTHER" id="PTHR30204">
    <property type="entry name" value="REDOX-CYCLING DRUG-SENSING TRANSCRIPTIONAL ACTIVATOR SOXR"/>
    <property type="match status" value="1"/>
</dbReference>
<dbReference type="RefSeq" id="WP_012573542.1">
    <property type="nucleotide sequence ID" value="NC_011565.1"/>
</dbReference>
<dbReference type="AlphaFoldDB" id="B6YRF9"/>
<dbReference type="EMBL" id="AP010656">
    <property type="protein sequence ID" value="BAG83781.1"/>
    <property type="molecule type" value="Genomic_DNA"/>
</dbReference>
<dbReference type="KEGG" id="aps:CFPG_518"/>
<dbReference type="GO" id="GO:0003677">
    <property type="term" value="F:DNA binding"/>
    <property type="evidence" value="ECO:0007669"/>
    <property type="project" value="UniProtKB-KW"/>
</dbReference>
<keyword evidence="1" id="KW-0238">DNA-binding</keyword>
<dbReference type="HOGENOM" id="CLU_045945_5_0_10"/>
<dbReference type="GO" id="GO:0003700">
    <property type="term" value="F:DNA-binding transcription factor activity"/>
    <property type="evidence" value="ECO:0007669"/>
    <property type="project" value="InterPro"/>
</dbReference>
<dbReference type="InterPro" id="IPR047057">
    <property type="entry name" value="MerR_fam"/>
</dbReference>
<evidence type="ECO:0000313" key="3">
    <source>
        <dbReference type="EMBL" id="BAG83781.1"/>
    </source>
</evidence>
<dbReference type="InterPro" id="IPR009061">
    <property type="entry name" value="DNA-bd_dom_put_sf"/>
</dbReference>
<dbReference type="InterPro" id="IPR000551">
    <property type="entry name" value="MerR-type_HTH_dom"/>
</dbReference>
<evidence type="ECO:0000259" key="2">
    <source>
        <dbReference type="PROSITE" id="PS50937"/>
    </source>
</evidence>
<dbReference type="OrthoDB" id="9810140at2"/>
<keyword evidence="4" id="KW-1185">Reference proteome</keyword>
<dbReference type="eggNOG" id="COG0789">
    <property type="taxonomic scope" value="Bacteria"/>
</dbReference>
<feature type="domain" description="HTH merR-type" evidence="2">
    <location>
        <begin position="9"/>
        <end position="79"/>
    </location>
</feature>
<dbReference type="Gene3D" id="1.10.1660.10">
    <property type="match status" value="1"/>
</dbReference>
<sequence length="124" mass="14609">MEFEKGKLFYSIKEIANKLNVSESLLRYWEKKFSSISPARTAKGIRQYRLKDVDEIRLIYYLVKEKGMTLSGAQKKLKDNRDKIIHTEKIINCLKDVRAELASLKTEFDELDKLYGHYGHSFDE</sequence>
<protein>
    <submittedName>
        <fullName evidence="3">HTH-type transcriptional regulator</fullName>
    </submittedName>
</protein>
<dbReference type="PROSITE" id="PS50937">
    <property type="entry name" value="HTH_MERR_2"/>
    <property type="match status" value="1"/>
</dbReference>
<name>B6YRF9_AZOPC</name>